<feature type="compositionally biased region" description="Polar residues" evidence="1">
    <location>
        <begin position="93"/>
        <end position="105"/>
    </location>
</feature>
<dbReference type="AlphaFoldDB" id="A0A8S3SA81"/>
<evidence type="ECO:0000313" key="3">
    <source>
        <dbReference type="Proteomes" id="UP000683360"/>
    </source>
</evidence>
<organism evidence="2 3">
    <name type="scientific">Mytilus edulis</name>
    <name type="common">Blue mussel</name>
    <dbReference type="NCBI Taxonomy" id="6550"/>
    <lineage>
        <taxon>Eukaryota</taxon>
        <taxon>Metazoa</taxon>
        <taxon>Spiralia</taxon>
        <taxon>Lophotrochozoa</taxon>
        <taxon>Mollusca</taxon>
        <taxon>Bivalvia</taxon>
        <taxon>Autobranchia</taxon>
        <taxon>Pteriomorphia</taxon>
        <taxon>Mytilida</taxon>
        <taxon>Mytiloidea</taxon>
        <taxon>Mytilidae</taxon>
        <taxon>Mytilinae</taxon>
        <taxon>Mytilus</taxon>
    </lineage>
</organism>
<proteinExistence type="predicted"/>
<dbReference type="OrthoDB" id="10518918at2759"/>
<dbReference type="EMBL" id="CAJPWZ010001583">
    <property type="protein sequence ID" value="CAG2218005.1"/>
    <property type="molecule type" value="Genomic_DNA"/>
</dbReference>
<accession>A0A8S3SA81</accession>
<comment type="caution">
    <text evidence="2">The sequence shown here is derived from an EMBL/GenBank/DDBJ whole genome shotgun (WGS) entry which is preliminary data.</text>
</comment>
<evidence type="ECO:0000313" key="2">
    <source>
        <dbReference type="EMBL" id="CAG2218005.1"/>
    </source>
</evidence>
<evidence type="ECO:0000256" key="1">
    <source>
        <dbReference type="SAM" id="MobiDB-lite"/>
    </source>
</evidence>
<name>A0A8S3SA81_MYTED</name>
<gene>
    <name evidence="2" type="ORF">MEDL_31634</name>
</gene>
<sequence>MSPASKCLTALSRPFESSSPTDDLYDFFMPDIRMTSIADHSTIISSAISHCLPLETPTASTSLSPVTSVNQYSTVPTTTTMTYPGSPKRPKTLMSTTDQDPYSPEISPSVQYIFDQDLIQEKDSEYILPQILGSDAPQTSTSSADSSTFYI</sequence>
<protein>
    <submittedName>
        <fullName evidence="2">Uncharacterized protein</fullName>
    </submittedName>
</protein>
<feature type="region of interest" description="Disordered" evidence="1">
    <location>
        <begin position="76"/>
        <end position="105"/>
    </location>
</feature>
<reference evidence="2" key="1">
    <citation type="submission" date="2021-03" db="EMBL/GenBank/DDBJ databases">
        <authorList>
            <person name="Bekaert M."/>
        </authorList>
    </citation>
    <scope>NUCLEOTIDE SEQUENCE</scope>
</reference>
<dbReference type="Proteomes" id="UP000683360">
    <property type="component" value="Unassembled WGS sequence"/>
</dbReference>
<keyword evidence="3" id="KW-1185">Reference proteome</keyword>